<sequence length="74" mass="7492">MPESASEWTLSASIDDEPLKTKATNLAAAMARLAASAATIALVPPDALMGFCSPFLGSATPTGAPRYGGTLLQP</sequence>
<comment type="caution">
    <text evidence="1">The sequence shown here is derived from an EMBL/GenBank/DDBJ whole genome shotgun (WGS) entry which is preliminary data.</text>
</comment>
<protein>
    <submittedName>
        <fullName evidence="1">Uncharacterized protein</fullName>
    </submittedName>
</protein>
<dbReference type="Proteomes" id="UP000642673">
    <property type="component" value="Unassembled WGS sequence"/>
</dbReference>
<proteinExistence type="predicted"/>
<gene>
    <name evidence="1" type="ORF">GCM10010347_62560</name>
</gene>
<reference evidence="2" key="1">
    <citation type="journal article" date="2019" name="Int. J. Syst. Evol. Microbiol.">
        <title>The Global Catalogue of Microorganisms (GCM) 10K type strain sequencing project: providing services to taxonomists for standard genome sequencing and annotation.</title>
        <authorList>
            <consortium name="The Broad Institute Genomics Platform"/>
            <consortium name="The Broad Institute Genome Sequencing Center for Infectious Disease"/>
            <person name="Wu L."/>
            <person name="Ma J."/>
        </authorList>
    </citation>
    <scope>NUCLEOTIDE SEQUENCE [LARGE SCALE GENOMIC DNA]</scope>
    <source>
        <strain evidence="2">JCM 4738</strain>
    </source>
</reference>
<name>A0ABQ3F1Z5_9ACTN</name>
<organism evidence="1 2">
    <name type="scientific">Streptomyces cirratus</name>
    <dbReference type="NCBI Taxonomy" id="68187"/>
    <lineage>
        <taxon>Bacteria</taxon>
        <taxon>Bacillati</taxon>
        <taxon>Actinomycetota</taxon>
        <taxon>Actinomycetes</taxon>
        <taxon>Kitasatosporales</taxon>
        <taxon>Streptomycetaceae</taxon>
        <taxon>Streptomyces</taxon>
    </lineage>
</organism>
<keyword evidence="2" id="KW-1185">Reference proteome</keyword>
<evidence type="ECO:0000313" key="2">
    <source>
        <dbReference type="Proteomes" id="UP000642673"/>
    </source>
</evidence>
<evidence type="ECO:0000313" key="1">
    <source>
        <dbReference type="EMBL" id="GHB83178.1"/>
    </source>
</evidence>
<accession>A0ABQ3F1Z5</accession>
<dbReference type="EMBL" id="BMVP01000023">
    <property type="protein sequence ID" value="GHB83178.1"/>
    <property type="molecule type" value="Genomic_DNA"/>
</dbReference>